<dbReference type="Proteomes" id="UP000313359">
    <property type="component" value="Unassembled WGS sequence"/>
</dbReference>
<accession>A0A5C2SGT1</accession>
<name>A0A5C2SGT1_9APHY</name>
<evidence type="ECO:0000313" key="3">
    <source>
        <dbReference type="Proteomes" id="UP000313359"/>
    </source>
</evidence>
<keyword evidence="3" id="KW-1185">Reference proteome</keyword>
<feature type="region of interest" description="Disordered" evidence="1">
    <location>
        <begin position="13"/>
        <end position="46"/>
    </location>
</feature>
<evidence type="ECO:0000313" key="2">
    <source>
        <dbReference type="EMBL" id="RPD62861.1"/>
    </source>
</evidence>
<organism evidence="2 3">
    <name type="scientific">Lentinus tigrinus ALCF2SS1-6</name>
    <dbReference type="NCBI Taxonomy" id="1328759"/>
    <lineage>
        <taxon>Eukaryota</taxon>
        <taxon>Fungi</taxon>
        <taxon>Dikarya</taxon>
        <taxon>Basidiomycota</taxon>
        <taxon>Agaricomycotina</taxon>
        <taxon>Agaricomycetes</taxon>
        <taxon>Polyporales</taxon>
        <taxon>Polyporaceae</taxon>
        <taxon>Lentinus</taxon>
    </lineage>
</organism>
<protein>
    <submittedName>
        <fullName evidence="2">Uncharacterized protein</fullName>
    </submittedName>
</protein>
<dbReference type="EMBL" id="ML122258">
    <property type="protein sequence ID" value="RPD62861.1"/>
    <property type="molecule type" value="Genomic_DNA"/>
</dbReference>
<proteinExistence type="predicted"/>
<evidence type="ECO:0000256" key="1">
    <source>
        <dbReference type="SAM" id="MobiDB-lite"/>
    </source>
</evidence>
<feature type="compositionally biased region" description="Basic residues" evidence="1">
    <location>
        <begin position="222"/>
        <end position="236"/>
    </location>
</feature>
<dbReference type="AlphaFoldDB" id="A0A5C2SGT1"/>
<feature type="region of interest" description="Disordered" evidence="1">
    <location>
        <begin position="219"/>
        <end position="239"/>
    </location>
</feature>
<sequence>MLFHRNRHQRLLHLPDFPSGHPRRAPPPIVHKASDSVRPRTTPEISPQCKLAHRTTQPIAAHTRTCTSDWSLAKSPHPLPKSRHDLLSLAPASSHGTHSRLARHRPHYRHPDVNASSRGPLPHPALGQSIPGLLDSAWHQRTCAVAALRAAASPRDSVRLAMHDVFWEPPIHLAQSHPYLELRASSCQLSLSSARPWISVLPHLCARLVSSRAARDSVARSSSHHRALHHTTRPRPRACSSPLCRHVCSPVFSPRLRGADS</sequence>
<reference evidence="2" key="1">
    <citation type="journal article" date="2018" name="Genome Biol. Evol.">
        <title>Genomics and development of Lentinus tigrinus, a white-rot wood-decaying mushroom with dimorphic fruiting bodies.</title>
        <authorList>
            <person name="Wu B."/>
            <person name="Xu Z."/>
            <person name="Knudson A."/>
            <person name="Carlson A."/>
            <person name="Chen N."/>
            <person name="Kovaka S."/>
            <person name="LaButti K."/>
            <person name="Lipzen A."/>
            <person name="Pennachio C."/>
            <person name="Riley R."/>
            <person name="Schakwitz W."/>
            <person name="Umezawa K."/>
            <person name="Ohm R.A."/>
            <person name="Grigoriev I.V."/>
            <person name="Nagy L.G."/>
            <person name="Gibbons J."/>
            <person name="Hibbett D."/>
        </authorList>
    </citation>
    <scope>NUCLEOTIDE SEQUENCE [LARGE SCALE GENOMIC DNA]</scope>
    <source>
        <strain evidence="2">ALCF2SS1-6</strain>
    </source>
</reference>
<gene>
    <name evidence="2" type="ORF">L227DRAFT_438606</name>
</gene>